<evidence type="ECO:0000313" key="2">
    <source>
        <dbReference type="Proteomes" id="UP000278907"/>
    </source>
</evidence>
<proteinExistence type="predicted"/>
<keyword evidence="2" id="KW-1185">Reference proteome</keyword>
<sequence length="291" mass="32119">MLFEPPIPVLLPHGLFDEDGRCHRQGELRPLTGREEWALAQAGEQLDPRTVSALLASCLGRLGDYRDVDASLAAALTRGDRHHLALHLRARMYGDRLMLVARCPAPGCGALADVDVRLSALAPERPDAAPEVLRVVLPEGTAEVREPTGEDDAALWGAGGTREERSALLWSRLVEVEGRPLSAGDWKALPARSRHAVALALAEGTTAPDLGLMARCPRCSAWLELELDPFSLLARELRGGAARLETEVHVLAFHYHWSETDILALPRSRRWRYLELLRRELEGRPLVDGWS</sequence>
<name>A0ABX9QD83_9BACT</name>
<dbReference type="RefSeq" id="WP_120585504.1">
    <property type="nucleotide sequence ID" value="NZ_RAWI01000290.1"/>
</dbReference>
<evidence type="ECO:0000313" key="1">
    <source>
        <dbReference type="EMBL" id="RKH97906.1"/>
    </source>
</evidence>
<dbReference type="Proteomes" id="UP000278907">
    <property type="component" value="Unassembled WGS sequence"/>
</dbReference>
<gene>
    <name evidence="1" type="ORF">D7Y13_29315</name>
</gene>
<accession>A0ABX9QD83</accession>
<reference evidence="1 2" key="1">
    <citation type="submission" date="2018-09" db="EMBL/GenBank/DDBJ databases">
        <authorList>
            <person name="Livingstone P.G."/>
            <person name="Whitworth D.E."/>
        </authorList>
    </citation>
    <scope>NUCLEOTIDE SEQUENCE [LARGE SCALE GENOMIC DNA]</scope>
    <source>
        <strain evidence="1 2">CA031B</strain>
    </source>
</reference>
<comment type="caution">
    <text evidence="1">The sequence shown here is derived from an EMBL/GenBank/DDBJ whole genome shotgun (WGS) entry which is preliminary data.</text>
</comment>
<protein>
    <submittedName>
        <fullName evidence="1">Uncharacterized protein</fullName>
    </submittedName>
</protein>
<dbReference type="EMBL" id="RAWI01000290">
    <property type="protein sequence ID" value="RKH97906.1"/>
    <property type="molecule type" value="Genomic_DNA"/>
</dbReference>
<organism evidence="1 2">
    <name type="scientific">Corallococcus praedator</name>
    <dbReference type="NCBI Taxonomy" id="2316724"/>
    <lineage>
        <taxon>Bacteria</taxon>
        <taxon>Pseudomonadati</taxon>
        <taxon>Myxococcota</taxon>
        <taxon>Myxococcia</taxon>
        <taxon>Myxococcales</taxon>
        <taxon>Cystobacterineae</taxon>
        <taxon>Myxococcaceae</taxon>
        <taxon>Corallococcus</taxon>
    </lineage>
</organism>